<feature type="compositionally biased region" description="Basic and acidic residues" evidence="8">
    <location>
        <begin position="351"/>
        <end position="366"/>
    </location>
</feature>
<evidence type="ECO:0000256" key="8">
    <source>
        <dbReference type="SAM" id="MobiDB-lite"/>
    </source>
</evidence>
<evidence type="ECO:0000256" key="4">
    <source>
        <dbReference type="ARBA" id="ARBA00023128"/>
    </source>
</evidence>
<dbReference type="SUPFAM" id="SSF50249">
    <property type="entry name" value="Nucleic acid-binding proteins"/>
    <property type="match status" value="1"/>
</dbReference>
<dbReference type="InterPro" id="IPR014722">
    <property type="entry name" value="Rib_uL2_dom2"/>
</dbReference>
<organism evidence="11 12">
    <name type="scientific">Suillus luteus UH-Slu-Lm8-n1</name>
    <dbReference type="NCBI Taxonomy" id="930992"/>
    <lineage>
        <taxon>Eukaryota</taxon>
        <taxon>Fungi</taxon>
        <taxon>Dikarya</taxon>
        <taxon>Basidiomycota</taxon>
        <taxon>Agaricomycotina</taxon>
        <taxon>Agaricomycetes</taxon>
        <taxon>Agaricomycetidae</taxon>
        <taxon>Boletales</taxon>
        <taxon>Suillineae</taxon>
        <taxon>Suillaceae</taxon>
        <taxon>Suillus</taxon>
    </lineage>
</organism>
<dbReference type="GO" id="GO:0005762">
    <property type="term" value="C:mitochondrial large ribosomal subunit"/>
    <property type="evidence" value="ECO:0007669"/>
    <property type="project" value="TreeGrafter"/>
</dbReference>
<dbReference type="SMART" id="SM01383">
    <property type="entry name" value="Ribosomal_L2"/>
    <property type="match status" value="1"/>
</dbReference>
<keyword evidence="5" id="KW-0687">Ribonucleoprotein</keyword>
<evidence type="ECO:0000259" key="9">
    <source>
        <dbReference type="SMART" id="SM01382"/>
    </source>
</evidence>
<dbReference type="Gene3D" id="4.10.950.10">
    <property type="entry name" value="Ribosomal protein L2, domain 3"/>
    <property type="match status" value="1"/>
</dbReference>
<evidence type="ECO:0000259" key="10">
    <source>
        <dbReference type="SMART" id="SM01383"/>
    </source>
</evidence>
<evidence type="ECO:0000313" key="12">
    <source>
        <dbReference type="Proteomes" id="UP000054485"/>
    </source>
</evidence>
<dbReference type="GO" id="GO:0016740">
    <property type="term" value="F:transferase activity"/>
    <property type="evidence" value="ECO:0007669"/>
    <property type="project" value="InterPro"/>
</dbReference>
<feature type="region of interest" description="Disordered" evidence="8">
    <location>
        <begin position="302"/>
        <end position="366"/>
    </location>
</feature>
<dbReference type="STRING" id="930992.A0A0C9ZIM4"/>
<comment type="subcellular location">
    <subcellularLocation>
        <location evidence="1">Mitochondrion</location>
    </subcellularLocation>
</comment>
<protein>
    <recommendedName>
        <fullName evidence="7">Large ribosomal subunit protein uL2m</fullName>
    </recommendedName>
</protein>
<comment type="function">
    <text evidence="6">Component of the mitochondrial ribosome (mitoribosome), a dedicated translation machinery responsible for the synthesis of mitochondrial genome-encoded proteins, including at least some of the essential transmembrane subunits of the mitochondrial respiratory chain. The mitoribosomes are attached to the mitochondrial inner membrane and translation products are cotranslationally integrated into the membrane.</text>
</comment>
<evidence type="ECO:0000256" key="7">
    <source>
        <dbReference type="ARBA" id="ARBA00069872"/>
    </source>
</evidence>
<keyword evidence="4" id="KW-0496">Mitochondrion</keyword>
<dbReference type="SMART" id="SM01382">
    <property type="entry name" value="Ribosomal_L2_C"/>
    <property type="match status" value="1"/>
</dbReference>
<dbReference type="GO" id="GO:0003735">
    <property type="term" value="F:structural constituent of ribosome"/>
    <property type="evidence" value="ECO:0007669"/>
    <property type="project" value="InterPro"/>
</dbReference>
<keyword evidence="12" id="KW-1185">Reference proteome</keyword>
<dbReference type="OrthoDB" id="268576at2759"/>
<dbReference type="InterPro" id="IPR022666">
    <property type="entry name" value="Ribosomal_uL2_RNA-bd_dom"/>
</dbReference>
<dbReference type="Proteomes" id="UP000054485">
    <property type="component" value="Unassembled WGS sequence"/>
</dbReference>
<dbReference type="NCBIfam" id="TIGR01171">
    <property type="entry name" value="rplB_bact"/>
    <property type="match status" value="1"/>
</dbReference>
<evidence type="ECO:0000256" key="5">
    <source>
        <dbReference type="ARBA" id="ARBA00023274"/>
    </source>
</evidence>
<dbReference type="FunFam" id="2.30.30.30:FF:000001">
    <property type="entry name" value="50S ribosomal protein L2"/>
    <property type="match status" value="1"/>
</dbReference>
<evidence type="ECO:0000256" key="2">
    <source>
        <dbReference type="ARBA" id="ARBA00005636"/>
    </source>
</evidence>
<dbReference type="GO" id="GO:0003723">
    <property type="term" value="F:RNA binding"/>
    <property type="evidence" value="ECO:0007669"/>
    <property type="project" value="InterPro"/>
</dbReference>
<dbReference type="HOGENOM" id="CLU_036235_3_1_1"/>
<dbReference type="InterPro" id="IPR002171">
    <property type="entry name" value="Ribosomal_uL2"/>
</dbReference>
<proteinExistence type="inferred from homology"/>
<comment type="similarity">
    <text evidence="2">Belongs to the universal ribosomal protein uL2 family.</text>
</comment>
<dbReference type="PROSITE" id="PS00467">
    <property type="entry name" value="RIBOSOMAL_L2"/>
    <property type="match status" value="1"/>
</dbReference>
<evidence type="ECO:0000256" key="6">
    <source>
        <dbReference type="ARBA" id="ARBA00037226"/>
    </source>
</evidence>
<dbReference type="EMBL" id="KN835465">
    <property type="protein sequence ID" value="KIK37270.1"/>
    <property type="molecule type" value="Genomic_DNA"/>
</dbReference>
<reference evidence="12" key="2">
    <citation type="submission" date="2015-01" db="EMBL/GenBank/DDBJ databases">
        <title>Evolutionary Origins and Diversification of the Mycorrhizal Mutualists.</title>
        <authorList>
            <consortium name="DOE Joint Genome Institute"/>
            <consortium name="Mycorrhizal Genomics Consortium"/>
            <person name="Kohler A."/>
            <person name="Kuo A."/>
            <person name="Nagy L.G."/>
            <person name="Floudas D."/>
            <person name="Copeland A."/>
            <person name="Barry K.W."/>
            <person name="Cichocki N."/>
            <person name="Veneault-Fourrey C."/>
            <person name="LaButti K."/>
            <person name="Lindquist E.A."/>
            <person name="Lipzen A."/>
            <person name="Lundell T."/>
            <person name="Morin E."/>
            <person name="Murat C."/>
            <person name="Riley R."/>
            <person name="Ohm R."/>
            <person name="Sun H."/>
            <person name="Tunlid A."/>
            <person name="Henrissat B."/>
            <person name="Grigoriev I.V."/>
            <person name="Hibbett D.S."/>
            <person name="Martin F."/>
        </authorList>
    </citation>
    <scope>NUCLEOTIDE SEQUENCE [LARGE SCALE GENOMIC DNA]</scope>
    <source>
        <strain evidence="12">UH-Slu-Lm8-n1</strain>
    </source>
</reference>
<dbReference type="Pfam" id="PF03947">
    <property type="entry name" value="Ribosomal_L2_C"/>
    <property type="match status" value="1"/>
</dbReference>
<dbReference type="Gene3D" id="2.40.50.140">
    <property type="entry name" value="Nucleic acid-binding proteins"/>
    <property type="match status" value="1"/>
</dbReference>
<feature type="domain" description="Large ribosomal subunit protein uL2 RNA-binding" evidence="10">
    <location>
        <begin position="102"/>
        <end position="183"/>
    </location>
</feature>
<gene>
    <name evidence="11" type="ORF">CY34DRAFT_810492</name>
</gene>
<dbReference type="InterPro" id="IPR008991">
    <property type="entry name" value="Translation_prot_SH3-like_sf"/>
</dbReference>
<dbReference type="FunFam" id="4.10.950.10:FF:000001">
    <property type="entry name" value="50S ribosomal protein L2"/>
    <property type="match status" value="1"/>
</dbReference>
<dbReference type="SUPFAM" id="SSF50104">
    <property type="entry name" value="Translation proteins SH3-like domain"/>
    <property type="match status" value="1"/>
</dbReference>
<reference evidence="11 12" key="1">
    <citation type="submission" date="2014-04" db="EMBL/GenBank/DDBJ databases">
        <authorList>
            <consortium name="DOE Joint Genome Institute"/>
            <person name="Kuo A."/>
            <person name="Ruytinx J."/>
            <person name="Rineau F."/>
            <person name="Colpaert J."/>
            <person name="Kohler A."/>
            <person name="Nagy L.G."/>
            <person name="Floudas D."/>
            <person name="Copeland A."/>
            <person name="Barry K.W."/>
            <person name="Cichocki N."/>
            <person name="Veneault-Fourrey C."/>
            <person name="LaButti K."/>
            <person name="Lindquist E.A."/>
            <person name="Lipzen A."/>
            <person name="Lundell T."/>
            <person name="Morin E."/>
            <person name="Murat C."/>
            <person name="Sun H."/>
            <person name="Tunlid A."/>
            <person name="Henrissat B."/>
            <person name="Grigoriev I.V."/>
            <person name="Hibbett D.S."/>
            <person name="Martin F."/>
            <person name="Nordberg H.P."/>
            <person name="Cantor M.N."/>
            <person name="Hua S.X."/>
        </authorList>
    </citation>
    <scope>NUCLEOTIDE SEQUENCE [LARGE SCALE GENOMIC DNA]</scope>
    <source>
        <strain evidence="11 12">UH-Slu-Lm8-n1</strain>
    </source>
</reference>
<accession>A0A0C9ZIM4</accession>
<feature type="compositionally biased region" description="Basic residues" evidence="8">
    <location>
        <begin position="311"/>
        <end position="321"/>
    </location>
</feature>
<keyword evidence="3" id="KW-0689">Ribosomal protein</keyword>
<evidence type="ECO:0000256" key="3">
    <source>
        <dbReference type="ARBA" id="ARBA00022980"/>
    </source>
</evidence>
<feature type="domain" description="Large ribosomal subunit protein uL2 C-terminal" evidence="9">
    <location>
        <begin position="200"/>
        <end position="330"/>
    </location>
</feature>
<dbReference type="InterPro" id="IPR022669">
    <property type="entry name" value="Ribosomal_uL2_C"/>
</dbReference>
<name>A0A0C9ZIM4_9AGAM</name>
<dbReference type="Pfam" id="PF00181">
    <property type="entry name" value="Ribosomal_L2_N"/>
    <property type="match status" value="1"/>
</dbReference>
<dbReference type="Gene3D" id="2.30.30.30">
    <property type="match status" value="1"/>
</dbReference>
<dbReference type="InterPro" id="IPR014726">
    <property type="entry name" value="Ribosomal_uL2_dom3"/>
</dbReference>
<dbReference type="InterPro" id="IPR005880">
    <property type="entry name" value="Ribosomal_uL2_bac/org-type"/>
</dbReference>
<evidence type="ECO:0000313" key="11">
    <source>
        <dbReference type="EMBL" id="KIK37270.1"/>
    </source>
</evidence>
<dbReference type="InterPro" id="IPR022671">
    <property type="entry name" value="Ribosomal_uL2_CS"/>
</dbReference>
<dbReference type="InParanoid" id="A0A0C9ZIM4"/>
<dbReference type="PANTHER" id="PTHR13691">
    <property type="entry name" value="RIBOSOMAL PROTEIN L2"/>
    <property type="match status" value="1"/>
</dbReference>
<dbReference type="GO" id="GO:0032543">
    <property type="term" value="P:mitochondrial translation"/>
    <property type="evidence" value="ECO:0007669"/>
    <property type="project" value="TreeGrafter"/>
</dbReference>
<dbReference type="InterPro" id="IPR012340">
    <property type="entry name" value="NA-bd_OB-fold"/>
</dbReference>
<dbReference type="AlphaFoldDB" id="A0A0C9ZIM4"/>
<sequence length="366" mass="40471">MLCVRALRTFSSLGAPSSSRALTHVFRTTTATNSVARSYATHIAPASKDQPKAASLNVDSNVFKTYKPVSPGIRHLRRPINDHIYQGKPVRLLTACLRKHGGRNSHGRITVRFRGGGHKRRVRLIDFLRTEPGEYDVIRIEYDPGRSAHIALIKARDAAAEGKAKWKYILATEGMRPGDVVQSYRMGMPETTGILRARTVRPGNVLPIRFIPTGTVIHCVALSPTGKALLVRSAGSFAQVVHHDESGRYSHVRLQSGEIRKVLQDCCATIGRVSNLNWKGRKIGKAGRNRWLGWRPRVRGVAMNANDHPHGGGRGKSKSNKHPVSVWGWATKGKRTRKPGPKGPKNSNKMVIRERPRGKEKRTGGS</sequence>
<evidence type="ECO:0000256" key="1">
    <source>
        <dbReference type="ARBA" id="ARBA00004173"/>
    </source>
</evidence>
<dbReference type="FunFam" id="2.40.50.140:FF:000128">
    <property type="entry name" value="50S ribosomal protein L2"/>
    <property type="match status" value="1"/>
</dbReference>
<dbReference type="FunCoup" id="A0A0C9ZIM4">
    <property type="interactions" value="119"/>
</dbReference>
<dbReference type="PANTHER" id="PTHR13691:SF5">
    <property type="entry name" value="LARGE RIBOSOMAL SUBUNIT PROTEIN UL2M"/>
    <property type="match status" value="1"/>
</dbReference>